<dbReference type="Gene3D" id="3.90.550.10">
    <property type="entry name" value="Spore Coat Polysaccharide Biosynthesis Protein SpsA, Chain A"/>
    <property type="match status" value="1"/>
</dbReference>
<dbReference type="EMBL" id="PFOG01000001">
    <property type="protein sequence ID" value="PIZ72707.1"/>
    <property type="molecule type" value="Genomic_DNA"/>
</dbReference>
<proteinExistence type="predicted"/>
<dbReference type="PANTHER" id="PTHR48090:SF7">
    <property type="entry name" value="RFBJ PROTEIN"/>
    <property type="match status" value="1"/>
</dbReference>
<protein>
    <recommendedName>
        <fullName evidence="1">Glycosyltransferase 2-like domain-containing protein</fullName>
    </recommendedName>
</protein>
<gene>
    <name evidence="2" type="ORF">COY11_00005</name>
</gene>
<sequence>MGKGAAMKTGCEAAIKLGAEIIIAIDADGQHDPDDIPKLLKELTDKNLDIVFGSRNLSRNVPLVRAWGNKITTMAVRILSGISLKDVLSGFRIFTTAAYKKIVWQSQDYSVEVEMIINAGKNKLRYGEVPIQTIYNDKYKGMDIINGFKILIKAFIFKFS</sequence>
<dbReference type="Proteomes" id="UP000229805">
    <property type="component" value="Unassembled WGS sequence"/>
</dbReference>
<comment type="caution">
    <text evidence="2">The sequence shown here is derived from an EMBL/GenBank/DDBJ whole genome shotgun (WGS) entry which is preliminary data.</text>
</comment>
<dbReference type="InterPro" id="IPR001173">
    <property type="entry name" value="Glyco_trans_2-like"/>
</dbReference>
<dbReference type="Pfam" id="PF00535">
    <property type="entry name" value="Glycos_transf_2"/>
    <property type="match status" value="1"/>
</dbReference>
<dbReference type="InterPro" id="IPR029044">
    <property type="entry name" value="Nucleotide-diphossugar_trans"/>
</dbReference>
<name>A0A2M7UM03_9BACT</name>
<organism evidence="2 3">
    <name type="scientific">Candidatus Portnoybacteria bacterium CG_4_10_14_0_2_um_filter_44_20</name>
    <dbReference type="NCBI Taxonomy" id="1974799"/>
    <lineage>
        <taxon>Bacteria</taxon>
        <taxon>Candidatus Portnoyibacteriota</taxon>
    </lineage>
</organism>
<dbReference type="AlphaFoldDB" id="A0A2M7UM03"/>
<evidence type="ECO:0000259" key="1">
    <source>
        <dbReference type="Pfam" id="PF00535"/>
    </source>
</evidence>
<dbReference type="SUPFAM" id="SSF53448">
    <property type="entry name" value="Nucleotide-diphospho-sugar transferases"/>
    <property type="match status" value="1"/>
</dbReference>
<dbReference type="CDD" id="cd04179">
    <property type="entry name" value="DPM_DPG-synthase_like"/>
    <property type="match status" value="1"/>
</dbReference>
<evidence type="ECO:0000313" key="2">
    <source>
        <dbReference type="EMBL" id="PIZ72707.1"/>
    </source>
</evidence>
<reference evidence="3" key="1">
    <citation type="submission" date="2017-09" db="EMBL/GenBank/DDBJ databases">
        <title>Depth-based differentiation of microbial function through sediment-hosted aquifers and enrichment of novel symbionts in the deep terrestrial subsurface.</title>
        <authorList>
            <person name="Probst A.J."/>
            <person name="Ladd B."/>
            <person name="Jarett J.K."/>
            <person name="Geller-Mcgrath D.E."/>
            <person name="Sieber C.M.K."/>
            <person name="Emerson J.B."/>
            <person name="Anantharaman K."/>
            <person name="Thomas B.C."/>
            <person name="Malmstrom R."/>
            <person name="Stieglmeier M."/>
            <person name="Klingl A."/>
            <person name="Woyke T."/>
            <person name="Ryan C.M."/>
            <person name="Banfield J.F."/>
        </authorList>
    </citation>
    <scope>NUCLEOTIDE SEQUENCE [LARGE SCALE GENOMIC DNA]</scope>
</reference>
<dbReference type="InterPro" id="IPR050256">
    <property type="entry name" value="Glycosyltransferase_2"/>
</dbReference>
<evidence type="ECO:0000313" key="3">
    <source>
        <dbReference type="Proteomes" id="UP000229805"/>
    </source>
</evidence>
<accession>A0A2M7UM03</accession>
<feature type="domain" description="Glycosyltransferase 2-like" evidence="1">
    <location>
        <begin position="2"/>
        <end position="101"/>
    </location>
</feature>
<dbReference type="PANTHER" id="PTHR48090">
    <property type="entry name" value="UNDECAPRENYL-PHOSPHATE 4-DEOXY-4-FORMAMIDO-L-ARABINOSE TRANSFERASE-RELATED"/>
    <property type="match status" value="1"/>
</dbReference>